<keyword evidence="3" id="KW-1185">Reference proteome</keyword>
<evidence type="ECO:0000313" key="3">
    <source>
        <dbReference type="Proteomes" id="UP001180724"/>
    </source>
</evidence>
<reference evidence="2" key="1">
    <citation type="submission" date="2024-05" db="EMBL/GenBank/DDBJ databases">
        <title>30 novel species of actinomycetes from the DSMZ collection.</title>
        <authorList>
            <person name="Nouioui I."/>
        </authorList>
    </citation>
    <scope>NUCLEOTIDE SEQUENCE</scope>
    <source>
        <strain evidence="2">DSM 40712</strain>
    </source>
</reference>
<dbReference type="InterPro" id="IPR050712">
    <property type="entry name" value="NAD(P)H-dep_reductase"/>
</dbReference>
<accession>A0ABU3AR40</accession>
<organism evidence="2 3">
    <name type="scientific">Streptomyces lancefieldiae</name>
    <dbReference type="NCBI Taxonomy" id="3075520"/>
    <lineage>
        <taxon>Bacteria</taxon>
        <taxon>Bacillati</taxon>
        <taxon>Actinomycetota</taxon>
        <taxon>Actinomycetes</taxon>
        <taxon>Kitasatosporales</taxon>
        <taxon>Streptomycetaceae</taxon>
        <taxon>Streptomyces</taxon>
    </lineage>
</organism>
<dbReference type="Proteomes" id="UP001180724">
    <property type="component" value="Unassembled WGS sequence"/>
</dbReference>
<dbReference type="InterPro" id="IPR005025">
    <property type="entry name" value="FMN_Rdtase-like_dom"/>
</dbReference>
<name>A0ABU3AR40_9ACTN</name>
<protein>
    <submittedName>
        <fullName evidence="2">NAD(P)H-dependent oxidoreductase</fullName>
        <ecNumber evidence="2">1.-.-.-</ecNumber>
    </submittedName>
</protein>
<dbReference type="PANTHER" id="PTHR30543">
    <property type="entry name" value="CHROMATE REDUCTASE"/>
    <property type="match status" value="1"/>
</dbReference>
<dbReference type="EMBL" id="JAVRFH010000021">
    <property type="protein sequence ID" value="MDT0612668.1"/>
    <property type="molecule type" value="Genomic_DNA"/>
</dbReference>
<dbReference type="Pfam" id="PF03358">
    <property type="entry name" value="FMN_red"/>
    <property type="match status" value="1"/>
</dbReference>
<keyword evidence="2" id="KW-0560">Oxidoreductase</keyword>
<evidence type="ECO:0000313" key="2">
    <source>
        <dbReference type="EMBL" id="MDT0612668.1"/>
    </source>
</evidence>
<dbReference type="RefSeq" id="WP_311574707.1">
    <property type="nucleotide sequence ID" value="NZ_JAVRFH010000021.1"/>
</dbReference>
<dbReference type="SUPFAM" id="SSF52218">
    <property type="entry name" value="Flavoproteins"/>
    <property type="match status" value="1"/>
</dbReference>
<comment type="caution">
    <text evidence="2">The sequence shown here is derived from an EMBL/GenBank/DDBJ whole genome shotgun (WGS) entry which is preliminary data.</text>
</comment>
<dbReference type="GO" id="GO:0016491">
    <property type="term" value="F:oxidoreductase activity"/>
    <property type="evidence" value="ECO:0007669"/>
    <property type="project" value="UniProtKB-KW"/>
</dbReference>
<proteinExistence type="predicted"/>
<dbReference type="InterPro" id="IPR029039">
    <property type="entry name" value="Flavoprotein-like_sf"/>
</dbReference>
<sequence length="187" mass="20867">MSDLKIAVILGSTRPGRNGKAVADWVMDRAGARTAAEYELIDLADHPLPLLDEPVPAVRRQYRNEHTKAWAAKIAAFDGYVFVTPEYNRSIPAALKNAIDYLHQEWADKAAAFVSYGTFGGVRAVEHLRVVASELQLAHVRQQLSFSMFTDFENWSLFKPGEQHDATAPVLFGQLESWARALKTVRA</sequence>
<dbReference type="EC" id="1.-.-.-" evidence="2"/>
<gene>
    <name evidence="2" type="ORF">RM812_20975</name>
</gene>
<evidence type="ECO:0000259" key="1">
    <source>
        <dbReference type="Pfam" id="PF03358"/>
    </source>
</evidence>
<feature type="domain" description="NADPH-dependent FMN reductase-like" evidence="1">
    <location>
        <begin position="5"/>
        <end position="150"/>
    </location>
</feature>
<dbReference type="Gene3D" id="3.40.50.360">
    <property type="match status" value="1"/>
</dbReference>
<dbReference type="PANTHER" id="PTHR30543:SF21">
    <property type="entry name" value="NAD(P)H-DEPENDENT FMN REDUCTASE LOT6"/>
    <property type="match status" value="1"/>
</dbReference>